<evidence type="ECO:0000256" key="1">
    <source>
        <dbReference type="SAM" id="MobiDB-lite"/>
    </source>
</evidence>
<sequence>MATDHYTRLGIEKEKFYELDEKGKEELVEKQFRGLTGSLLSKLFDIFFPGLAEKRLVKLRDARDILKSELKADNIDGKENITVDYNNNQSQEQTKNNNTKSLNLDEQIEQIKEKLEKIKTGREGREGDITRNETVSKVITHLESELKGLMENVLKIKTAKINDLDSKLQRTGDEDERSKIKGEITKIVNEYSKLFEELNGLDSKQPKKEVGQQAELTNNSIKLKESQKKDDLTVVKEQFKKGLEKAGINTEGMSNKEISQKLKDNFLLNAQYEMIKEFEGKSEQQAKPDAEKAVGNKAARIPLTDSVQKLVSNASEVNQSAPLPKSSRIKPIYNMPIIPLDPRMQEHIDQHETSRVDGTKLNHESKHDINNNPEGKFTQQVSQKREISGQQKNNGKSM</sequence>
<proteinExistence type="predicted"/>
<name>A0A8J3MQF1_9RICK</name>
<comment type="caution">
    <text evidence="2">The sequence shown here is derived from an EMBL/GenBank/DDBJ whole genome shotgun (WGS) entry which is preliminary data.</text>
</comment>
<evidence type="ECO:0000313" key="3">
    <source>
        <dbReference type="Proteomes" id="UP000637906"/>
    </source>
</evidence>
<protein>
    <submittedName>
        <fullName evidence="2">Uncharacterized protein</fullName>
    </submittedName>
</protein>
<evidence type="ECO:0000313" key="2">
    <source>
        <dbReference type="EMBL" id="GHM59487.1"/>
    </source>
</evidence>
<feature type="compositionally biased region" description="Polar residues" evidence="1">
    <location>
        <begin position="370"/>
        <end position="398"/>
    </location>
</feature>
<gene>
    <name evidence="2" type="ORF">sL5_04800</name>
</gene>
<reference evidence="2 3" key="1">
    <citation type="journal article" date="2021" name="Microb. Ecol.">
        <title>Candidatus Mesenet longicola: Novel Endosymbionts of Brontispa longissima that Induce Cytoplasmic Incompatibility.</title>
        <authorList>
            <person name="Takano S."/>
            <person name="Gotoh Y."/>
            <person name="Hayashi T."/>
        </authorList>
    </citation>
    <scope>NUCLEOTIDE SEQUENCE [LARGE SCALE GENOMIC DNA]</scope>
    <source>
        <strain evidence="2">L5</strain>
    </source>
</reference>
<accession>A0A8J3MQF1</accession>
<organism evidence="2 3">
    <name type="scientific">Candidatus Mesenet longicola</name>
    <dbReference type="NCBI Taxonomy" id="1892558"/>
    <lineage>
        <taxon>Bacteria</taxon>
        <taxon>Pseudomonadati</taxon>
        <taxon>Pseudomonadota</taxon>
        <taxon>Alphaproteobacteria</taxon>
        <taxon>Rickettsiales</taxon>
        <taxon>Anaplasmataceae</taxon>
        <taxon>Candidatus Mesenet</taxon>
    </lineage>
</organism>
<feature type="region of interest" description="Disordered" evidence="1">
    <location>
        <begin position="345"/>
        <end position="398"/>
    </location>
</feature>
<feature type="compositionally biased region" description="Basic and acidic residues" evidence="1">
    <location>
        <begin position="345"/>
        <end position="369"/>
    </location>
</feature>
<dbReference type="Proteomes" id="UP000637906">
    <property type="component" value="Unassembled WGS sequence"/>
</dbReference>
<dbReference type="EMBL" id="BNGU01000015">
    <property type="protein sequence ID" value="GHM59487.1"/>
    <property type="molecule type" value="Genomic_DNA"/>
</dbReference>
<dbReference type="AlphaFoldDB" id="A0A8J3MQF1"/>
<keyword evidence="3" id="KW-1185">Reference proteome</keyword>